<proteinExistence type="predicted"/>
<dbReference type="AlphaFoldDB" id="A0A8S1Q1A9"/>
<accession>A0A8S1Q1A9</accession>
<organism evidence="1 2">
    <name type="scientific">Paramecium sonneborni</name>
    <dbReference type="NCBI Taxonomy" id="65129"/>
    <lineage>
        <taxon>Eukaryota</taxon>
        <taxon>Sar</taxon>
        <taxon>Alveolata</taxon>
        <taxon>Ciliophora</taxon>
        <taxon>Intramacronucleata</taxon>
        <taxon>Oligohymenophorea</taxon>
        <taxon>Peniculida</taxon>
        <taxon>Parameciidae</taxon>
        <taxon>Paramecium</taxon>
    </lineage>
</organism>
<gene>
    <name evidence="1" type="ORF">PSON_ATCC_30995.1.T0920191</name>
</gene>
<dbReference type="EMBL" id="CAJJDN010000092">
    <property type="protein sequence ID" value="CAD8109012.1"/>
    <property type="molecule type" value="Genomic_DNA"/>
</dbReference>
<reference evidence="1" key="1">
    <citation type="submission" date="2021-01" db="EMBL/GenBank/DDBJ databases">
        <authorList>
            <consortium name="Genoscope - CEA"/>
            <person name="William W."/>
        </authorList>
    </citation>
    <scope>NUCLEOTIDE SEQUENCE</scope>
</reference>
<comment type="caution">
    <text evidence="1">The sequence shown here is derived from an EMBL/GenBank/DDBJ whole genome shotgun (WGS) entry which is preliminary data.</text>
</comment>
<evidence type="ECO:0000313" key="2">
    <source>
        <dbReference type="Proteomes" id="UP000692954"/>
    </source>
</evidence>
<evidence type="ECO:0000313" key="1">
    <source>
        <dbReference type="EMBL" id="CAD8109012.1"/>
    </source>
</evidence>
<protein>
    <submittedName>
        <fullName evidence="1">Uncharacterized protein</fullName>
    </submittedName>
</protein>
<name>A0A8S1Q1A9_9CILI</name>
<keyword evidence="2" id="KW-1185">Reference proteome</keyword>
<sequence length="84" mass="10158">MKKQGILQIEKQNNEQLKQPQKTVQQSPQSRTLNYKIGILKKILINMRYYLKSFISKYKHVNNRNDYFQLIGKMNLCTILRKVW</sequence>
<dbReference type="Proteomes" id="UP000692954">
    <property type="component" value="Unassembled WGS sequence"/>
</dbReference>